<name>A0ACD0WE89_CLALS</name>
<protein>
    <submittedName>
        <fullName evidence="1">Uncharacterized protein</fullName>
    </submittedName>
</protein>
<organism evidence="1 2">
    <name type="scientific">Clavispora lusitaniae</name>
    <name type="common">Candida lusitaniae</name>
    <dbReference type="NCBI Taxonomy" id="36911"/>
    <lineage>
        <taxon>Eukaryota</taxon>
        <taxon>Fungi</taxon>
        <taxon>Dikarya</taxon>
        <taxon>Ascomycota</taxon>
        <taxon>Saccharomycotina</taxon>
        <taxon>Pichiomycetes</taxon>
        <taxon>Metschnikowiaceae</taxon>
        <taxon>Clavispora</taxon>
    </lineage>
</organism>
<sequence length="1216" mass="139737">MASDKPKHLPLVYNPLLNCIFNNPHHSKSALKATIRELCRSHNDYAILVPPAYILQECYDHSSQKLSEICFTSEDFVKSHIIKTSAPLSTSSAPVTKVQSVLYSTMNGKQVLIKNGMVFTGRGSKRSMKLRILNVNYFISFCDYFPKSSKFLLIYIEDSLFGHKSMVEGPPATPVDEPKILPLKKESAITFEELLRNFPVLSRAMSDKFYILFHHNNRRFQRLRTRQRMSLHEIRNEFTALVDEAFSIIQNCVNAETVDGERTYNLLNSIVTQHKNVDLNSLVHEYVELNIYNKVWSQLLFQYQNYEVDDGLYEDDKPELILTPNLYRDLSCLSLNHLDIPVDEPWNLNILYRRVSDAIEQFSQLANSTVANQKQKVLLIKNAVNILTTGSPAGGNSSPDLVVDADTLIGLLIMVVVHSKVPNLEAHLYYIRHFGASSTCKSDNTASAEIESGYLNYILSNIDAVIYHLSSSNKLESGSHLKEMISFSAQNYELWYSISMQKMDTLQRVLDHTEDNYGNTDLPTNHCIRSKNIHGESFFVFAIKAKSPGIFRMLLTRTAAWISLEDILFDVNTSTGQNLLMLALQEEVPEIVEDILDVLFANTSKRELELYLNSRDNNGRTVGHYLSHDLNAMDRVGHLIDWESKDVSGVTPLFSFCRCYDHSQYELLIKKAFECVYNQSSGPFTFENHIDKNGNTLLHVLSKGIPESQLLSRALIDINQVNYKLFFPTAIYVRFSRLDNLICLLKDSRLFFDWEDSKNFYNILDYCSFSASKAANETNQAFKSIQKVVVEEYFKHNFPLRNNIDLGVLNCRYDKSNDDWIVNVALHTKKKSDSGKSHYSTKYVTMDCLRQFVQIQKFSNPLGFDISPDEFWVNFPPGKQVIPFCSKFRANRVLEHLSTYFSSMNFVSDASKTTFLRNFSRCCQSDSTSVLDLMKEVSSRQEAERLALGKVQLSVQNIQEIEYFVAFSREDLVKFQKSIAKLNKLVSIGGVKQGDVRFVIDRFLQSLFFVQQRQLQAETEGRRLDSTYYAFQSYIQRLESGVRELLASCDKVSQKLDQWKQMYHKIVDINIELRRFEDQIVAHSSGDGDVDEHQTISRRNTLSVEDLPSQVEETSSPFFNFGFIETKNSRYKKLLYSKSQSVQELMDLNVRIKLDHEAIAAAISQFLTFRSGLMTFAIKQFTRTNLRVLRHRHYELSKTLADLHSKKASPWNFIQS</sequence>
<evidence type="ECO:0000313" key="1">
    <source>
        <dbReference type="EMBL" id="QFZ25859.1"/>
    </source>
</evidence>
<accession>A0ACD0WE89</accession>
<reference evidence="2" key="1">
    <citation type="journal article" date="2019" name="MBio">
        <title>Comparative genomics for the elucidation of multidrug resistance (MDR) in Candida lusitaniae.</title>
        <authorList>
            <person name="Kannan A."/>
            <person name="Asner S.A."/>
            <person name="Trachsel E."/>
            <person name="Kelly S."/>
            <person name="Parker J."/>
            <person name="Sanglard D."/>
        </authorList>
    </citation>
    <scope>NUCLEOTIDE SEQUENCE [LARGE SCALE GENOMIC DNA]</scope>
    <source>
        <strain evidence="2">P1</strain>
    </source>
</reference>
<proteinExistence type="predicted"/>
<keyword evidence="2" id="KW-1185">Reference proteome</keyword>
<dbReference type="EMBL" id="CP038484">
    <property type="protein sequence ID" value="QFZ25859.1"/>
    <property type="molecule type" value="Genomic_DNA"/>
</dbReference>
<evidence type="ECO:0000313" key="2">
    <source>
        <dbReference type="Proteomes" id="UP000326582"/>
    </source>
</evidence>
<dbReference type="Proteomes" id="UP000326582">
    <property type="component" value="Chromosome 1"/>
</dbReference>
<gene>
    <name evidence="1" type="ORF">EJF14_10978</name>
</gene>